<dbReference type="InterPro" id="IPR036291">
    <property type="entry name" value="NAD(P)-bd_dom_sf"/>
</dbReference>
<dbReference type="Pfam" id="PF03435">
    <property type="entry name" value="Sacchrp_dh_NADP"/>
    <property type="match status" value="1"/>
</dbReference>
<dbReference type="SUPFAM" id="SSF51735">
    <property type="entry name" value="NAD(P)-binding Rossmann-fold domains"/>
    <property type="match status" value="1"/>
</dbReference>
<sequence>MRVAIHGASGFTGRLTVAEVRRRGFTPVLVGRSEERLRSVADGAEAVRVAGLDEPAALADAFGDCPVVINCAGPFTVLGEPVIRAAIAAGAHYLDTTGEQHYLRRVLDGLGEEAVRAGVTVVPAMADDGGPGDLIAHLVAERVGSAGVDGVAEVAEVLVADLRRPGAASRGTARSMGEVFEQGALAYTDGQWHPAELEVEAEAAGGGAEPALAAALGAGSASIGASGAGPASIAVPGEDGEVPVAVFALPGVVTIPRHVRARRVRSAIRTEVAAMFSALTPDVVDSVPEIPDEAARLASRWLLLAQATGEDGKRARGWVTGLDPYGMTAVIAVEGARRLVADGAPAGALTPAQAFDPASFLDHLTTHGVTWQVTPA</sequence>
<accession>A0A7X0P2W1</accession>
<protein>
    <submittedName>
        <fullName evidence="2">Short subunit dehydrogenase-like uncharacterized protein</fullName>
    </submittedName>
</protein>
<dbReference type="Proteomes" id="UP000565579">
    <property type="component" value="Unassembled WGS sequence"/>
</dbReference>
<keyword evidence="3" id="KW-1185">Reference proteome</keyword>
<dbReference type="EMBL" id="JACHMI010000001">
    <property type="protein sequence ID" value="MBB6554276.1"/>
    <property type="molecule type" value="Genomic_DNA"/>
</dbReference>
<dbReference type="AlphaFoldDB" id="A0A7X0P2W1"/>
<feature type="domain" description="Saccharopine dehydrogenase NADP binding" evidence="1">
    <location>
        <begin position="4"/>
        <end position="122"/>
    </location>
</feature>
<name>A0A7X0P2W1_9ACTN</name>
<comment type="caution">
    <text evidence="2">The sequence shown here is derived from an EMBL/GenBank/DDBJ whole genome shotgun (WGS) entry which is preliminary data.</text>
</comment>
<dbReference type="PANTHER" id="PTHR43781">
    <property type="entry name" value="SACCHAROPINE DEHYDROGENASE"/>
    <property type="match status" value="1"/>
</dbReference>
<evidence type="ECO:0000313" key="3">
    <source>
        <dbReference type="Proteomes" id="UP000565579"/>
    </source>
</evidence>
<dbReference type="InterPro" id="IPR005097">
    <property type="entry name" value="Sacchrp_dh_NADP-bd"/>
</dbReference>
<gene>
    <name evidence="2" type="ORF">HD593_009071</name>
</gene>
<dbReference type="Gene3D" id="3.40.50.720">
    <property type="entry name" value="NAD(P)-binding Rossmann-like Domain"/>
    <property type="match status" value="1"/>
</dbReference>
<dbReference type="RefSeq" id="WP_185109018.1">
    <property type="nucleotide sequence ID" value="NZ_BAAAXY010000142.1"/>
</dbReference>
<evidence type="ECO:0000313" key="2">
    <source>
        <dbReference type="EMBL" id="MBB6554276.1"/>
    </source>
</evidence>
<organism evidence="2 3">
    <name type="scientific">Nonomuraea rubra</name>
    <dbReference type="NCBI Taxonomy" id="46180"/>
    <lineage>
        <taxon>Bacteria</taxon>
        <taxon>Bacillati</taxon>
        <taxon>Actinomycetota</taxon>
        <taxon>Actinomycetes</taxon>
        <taxon>Streptosporangiales</taxon>
        <taxon>Streptosporangiaceae</taxon>
        <taxon>Nonomuraea</taxon>
    </lineage>
</organism>
<dbReference type="PANTHER" id="PTHR43781:SF1">
    <property type="entry name" value="SACCHAROPINE DEHYDROGENASE"/>
    <property type="match status" value="1"/>
</dbReference>
<evidence type="ECO:0000259" key="1">
    <source>
        <dbReference type="Pfam" id="PF03435"/>
    </source>
</evidence>
<proteinExistence type="predicted"/>
<reference evidence="2 3" key="1">
    <citation type="submission" date="2020-08" db="EMBL/GenBank/DDBJ databases">
        <title>Sequencing the genomes of 1000 actinobacteria strains.</title>
        <authorList>
            <person name="Klenk H.-P."/>
        </authorList>
    </citation>
    <scope>NUCLEOTIDE SEQUENCE [LARGE SCALE GENOMIC DNA]</scope>
    <source>
        <strain evidence="2 3">DSM 43768</strain>
    </source>
</reference>